<dbReference type="PANTHER" id="PTHR42781">
    <property type="entry name" value="SPERMIDINE/PUTRESCINE IMPORT ATP-BINDING PROTEIN POTA"/>
    <property type="match status" value="1"/>
</dbReference>
<reference evidence="9" key="1">
    <citation type="journal article" date="2014" name="Int. J. Syst. Evol. Microbiol.">
        <title>Complete genome sequence of Corynebacterium casei LMG S-19264T (=DSM 44701T), isolated from a smear-ripened cheese.</title>
        <authorList>
            <consortium name="US DOE Joint Genome Institute (JGI-PGF)"/>
            <person name="Walter F."/>
            <person name="Albersmeier A."/>
            <person name="Kalinowski J."/>
            <person name="Ruckert C."/>
        </authorList>
    </citation>
    <scope>NUCLEOTIDE SEQUENCE</scope>
    <source>
        <strain evidence="9">JCM 30078</strain>
    </source>
</reference>
<keyword evidence="1" id="KW-0813">Transport</keyword>
<dbReference type="GO" id="GO:0016887">
    <property type="term" value="F:ATP hydrolysis activity"/>
    <property type="evidence" value="ECO:0007669"/>
    <property type="project" value="InterPro"/>
</dbReference>
<dbReference type="SMART" id="SM00382">
    <property type="entry name" value="AAA"/>
    <property type="match status" value="1"/>
</dbReference>
<evidence type="ECO:0000313" key="9">
    <source>
        <dbReference type="EMBL" id="GGJ95685.1"/>
    </source>
</evidence>
<dbReference type="GO" id="GO:0015419">
    <property type="term" value="F:ABC-type sulfate transporter activity"/>
    <property type="evidence" value="ECO:0007669"/>
    <property type="project" value="InterPro"/>
</dbReference>
<gene>
    <name evidence="9" type="primary">cysA</name>
    <name evidence="9" type="ORF">GCM10009304_22090</name>
</gene>
<keyword evidence="6" id="KW-0764">Sulfate transport</keyword>
<dbReference type="NCBIfam" id="TIGR00968">
    <property type="entry name" value="3a0106s01"/>
    <property type="match status" value="1"/>
</dbReference>
<evidence type="ECO:0000256" key="1">
    <source>
        <dbReference type="ARBA" id="ARBA00022448"/>
    </source>
</evidence>
<dbReference type="InterPro" id="IPR003593">
    <property type="entry name" value="AAA+_ATPase"/>
</dbReference>
<dbReference type="CDD" id="cd03296">
    <property type="entry name" value="ABC_CysA_sulfate_importer"/>
    <property type="match status" value="1"/>
</dbReference>
<evidence type="ECO:0000256" key="6">
    <source>
        <dbReference type="ARBA" id="ARBA00023032"/>
    </source>
</evidence>
<keyword evidence="3" id="KW-0547">Nucleotide-binding</keyword>
<evidence type="ECO:0000256" key="7">
    <source>
        <dbReference type="ARBA" id="ARBA00023136"/>
    </source>
</evidence>
<keyword evidence="4 9" id="KW-0067">ATP-binding</keyword>
<dbReference type="AlphaFoldDB" id="A0A917PWN0"/>
<dbReference type="PANTHER" id="PTHR42781:SF4">
    <property type="entry name" value="SPERMIDINE_PUTRESCINE IMPORT ATP-BINDING PROTEIN POTA"/>
    <property type="match status" value="1"/>
</dbReference>
<dbReference type="PROSITE" id="PS50893">
    <property type="entry name" value="ABC_TRANSPORTER_2"/>
    <property type="match status" value="1"/>
</dbReference>
<sequence>MSIEVQNINKRFGQFQALKEINLHIQSGELVALLGPSGCGKTSLLRIIAGLESPDTGSIVFHGEDVSTHDVRDRNVGFVFQHYALFRHMTVFDNVAFGLRMKPRRERPSEKVIAEKVHELLNLVQLDWLADRYPEQLSGGQRQRIALARALAVEPKILLLDEPFGALDAKVRKELRRWLARLHDEVHLTSVFVTHDQEEAMEVADRIVVMNKGVIEQIGTPAEVYEQPASEFVYHFLGDANKFSVDGADPVLFRPHEVDLDRVSTPGYHAGEVKDIRLLGAVTRVTLKTEGQDELIETEVAKDHASLAGLRKGETLYFRPRV</sequence>
<evidence type="ECO:0000256" key="2">
    <source>
        <dbReference type="ARBA" id="ARBA00022475"/>
    </source>
</evidence>
<dbReference type="SUPFAM" id="SSF52540">
    <property type="entry name" value="P-loop containing nucleoside triphosphate hydrolases"/>
    <property type="match status" value="1"/>
</dbReference>
<dbReference type="InterPro" id="IPR003439">
    <property type="entry name" value="ABC_transporter-like_ATP-bd"/>
</dbReference>
<dbReference type="InterPro" id="IPR024765">
    <property type="entry name" value="TOBE-like"/>
</dbReference>
<evidence type="ECO:0000256" key="5">
    <source>
        <dbReference type="ARBA" id="ARBA00022967"/>
    </source>
</evidence>
<name>A0A917PWN0_9PSED</name>
<keyword evidence="2" id="KW-1003">Cell membrane</keyword>
<dbReference type="Proteomes" id="UP000635983">
    <property type="component" value="Unassembled WGS sequence"/>
</dbReference>
<evidence type="ECO:0000256" key="3">
    <source>
        <dbReference type="ARBA" id="ARBA00022741"/>
    </source>
</evidence>
<keyword evidence="10" id="KW-1185">Reference proteome</keyword>
<proteinExistence type="predicted"/>
<dbReference type="PROSITE" id="PS00211">
    <property type="entry name" value="ABC_TRANSPORTER_1"/>
    <property type="match status" value="1"/>
</dbReference>
<dbReference type="InterPro" id="IPR050093">
    <property type="entry name" value="ABC_SmlMolc_Importer"/>
</dbReference>
<dbReference type="Pfam" id="PF12857">
    <property type="entry name" value="TOBE_3"/>
    <property type="match status" value="1"/>
</dbReference>
<keyword evidence="5" id="KW-1278">Translocase</keyword>
<dbReference type="InterPro" id="IPR027417">
    <property type="entry name" value="P-loop_NTPase"/>
</dbReference>
<evidence type="ECO:0000259" key="8">
    <source>
        <dbReference type="PROSITE" id="PS50893"/>
    </source>
</evidence>
<dbReference type="InterPro" id="IPR005666">
    <property type="entry name" value="Sulph_transpt1"/>
</dbReference>
<dbReference type="RefSeq" id="WP_188983270.1">
    <property type="nucleotide sequence ID" value="NZ_BMPO01000004.1"/>
</dbReference>
<dbReference type="InterPro" id="IPR017871">
    <property type="entry name" value="ABC_transporter-like_CS"/>
</dbReference>
<dbReference type="EMBL" id="BMPO01000004">
    <property type="protein sequence ID" value="GGJ95685.1"/>
    <property type="molecule type" value="Genomic_DNA"/>
</dbReference>
<feature type="domain" description="ABC transporter" evidence="8">
    <location>
        <begin position="3"/>
        <end position="237"/>
    </location>
</feature>
<evidence type="ECO:0000256" key="4">
    <source>
        <dbReference type="ARBA" id="ARBA00022840"/>
    </source>
</evidence>
<dbReference type="Pfam" id="PF00005">
    <property type="entry name" value="ABC_tran"/>
    <property type="match status" value="1"/>
</dbReference>
<dbReference type="GO" id="GO:0043190">
    <property type="term" value="C:ATP-binding cassette (ABC) transporter complex"/>
    <property type="evidence" value="ECO:0007669"/>
    <property type="project" value="InterPro"/>
</dbReference>
<dbReference type="GO" id="GO:0005524">
    <property type="term" value="F:ATP binding"/>
    <property type="evidence" value="ECO:0007669"/>
    <property type="project" value="UniProtKB-KW"/>
</dbReference>
<dbReference type="FunFam" id="3.40.50.300:FF:000227">
    <property type="entry name" value="Sulfate/thiosulfate import ATP-binding protein CysA"/>
    <property type="match status" value="1"/>
</dbReference>
<keyword evidence="7" id="KW-0472">Membrane</keyword>
<evidence type="ECO:0000313" key="10">
    <source>
        <dbReference type="Proteomes" id="UP000635983"/>
    </source>
</evidence>
<dbReference type="Gene3D" id="3.40.50.300">
    <property type="entry name" value="P-loop containing nucleotide triphosphate hydrolases"/>
    <property type="match status" value="1"/>
</dbReference>
<reference evidence="9" key="2">
    <citation type="submission" date="2020-09" db="EMBL/GenBank/DDBJ databases">
        <authorList>
            <person name="Sun Q."/>
            <person name="Ohkuma M."/>
        </authorList>
    </citation>
    <scope>NUCLEOTIDE SEQUENCE</scope>
    <source>
        <strain evidence="9">JCM 30078</strain>
    </source>
</reference>
<protein>
    <submittedName>
        <fullName evidence="9">Sulfate/thiosulfate import ATP-binding protein CysA</fullName>
    </submittedName>
</protein>
<organism evidence="9 10">
    <name type="scientific">Pseudomonas matsuisoli</name>
    <dbReference type="NCBI Taxonomy" id="1515666"/>
    <lineage>
        <taxon>Bacteria</taxon>
        <taxon>Pseudomonadati</taxon>
        <taxon>Pseudomonadota</taxon>
        <taxon>Gammaproteobacteria</taxon>
        <taxon>Pseudomonadales</taxon>
        <taxon>Pseudomonadaceae</taxon>
        <taxon>Pseudomonas</taxon>
    </lineage>
</organism>
<comment type="caution">
    <text evidence="9">The sequence shown here is derived from an EMBL/GenBank/DDBJ whole genome shotgun (WGS) entry which is preliminary data.</text>
</comment>
<accession>A0A917PWN0</accession>